<dbReference type="PANTHER" id="PTHR43138:SF1">
    <property type="entry name" value="N-ACETYLTRANSFERASE ACA1"/>
    <property type="match status" value="1"/>
</dbReference>
<dbReference type="InterPro" id="IPR016181">
    <property type="entry name" value="Acyl_CoA_acyltransferase"/>
</dbReference>
<dbReference type="Gene3D" id="3.40.630.30">
    <property type="match status" value="1"/>
</dbReference>
<dbReference type="InterPro" id="IPR000182">
    <property type="entry name" value="GNAT_dom"/>
</dbReference>
<evidence type="ECO:0000313" key="2">
    <source>
        <dbReference type="EMBL" id="GAA2129367.1"/>
    </source>
</evidence>
<comment type="caution">
    <text evidence="2">The sequence shown here is derived from an EMBL/GenBank/DDBJ whole genome shotgun (WGS) entry which is preliminary data.</text>
</comment>
<name>A0ABN2YLS4_9ACTN</name>
<dbReference type="Pfam" id="PF00583">
    <property type="entry name" value="Acetyltransf_1"/>
    <property type="match status" value="1"/>
</dbReference>
<proteinExistence type="predicted"/>
<reference evidence="2 3" key="1">
    <citation type="journal article" date="2019" name="Int. J. Syst. Evol. Microbiol.">
        <title>The Global Catalogue of Microorganisms (GCM) 10K type strain sequencing project: providing services to taxonomists for standard genome sequencing and annotation.</title>
        <authorList>
            <consortium name="The Broad Institute Genomics Platform"/>
            <consortium name="The Broad Institute Genome Sequencing Center for Infectious Disease"/>
            <person name="Wu L."/>
            <person name="Ma J."/>
        </authorList>
    </citation>
    <scope>NUCLEOTIDE SEQUENCE [LARGE SCALE GENOMIC DNA]</scope>
    <source>
        <strain evidence="2 3">JCM 16021</strain>
    </source>
</reference>
<feature type="domain" description="N-acetyltransferase" evidence="1">
    <location>
        <begin position="8"/>
        <end position="170"/>
    </location>
</feature>
<sequence length="170" mass="18177">MTAAGVPVDIRPATQADWPGIWPIFQAIVVQQETYAYDPDISSDRGRTLWLEPPPGLTVVLEDDRGGILGTAKMGPNRPGAGAHIGTASFMVAPAAQGRGVGRALAEYAVEWHRENGYRGIQFNAVVETNTAAVHLWQSLGFEILATVPGAFLSPTHGYVGLHVMFLGLD</sequence>
<accession>A0ABN2YLS4</accession>
<dbReference type="RefSeq" id="WP_344304689.1">
    <property type="nucleotide sequence ID" value="NZ_BAAAQQ010000013.1"/>
</dbReference>
<dbReference type="Proteomes" id="UP001500575">
    <property type="component" value="Unassembled WGS sequence"/>
</dbReference>
<evidence type="ECO:0000313" key="3">
    <source>
        <dbReference type="Proteomes" id="UP001500575"/>
    </source>
</evidence>
<dbReference type="SUPFAM" id="SSF55729">
    <property type="entry name" value="Acyl-CoA N-acyltransferases (Nat)"/>
    <property type="match status" value="1"/>
</dbReference>
<keyword evidence="3" id="KW-1185">Reference proteome</keyword>
<protein>
    <submittedName>
        <fullName evidence="2">GNAT family N-acetyltransferase</fullName>
    </submittedName>
</protein>
<dbReference type="PANTHER" id="PTHR43138">
    <property type="entry name" value="ACETYLTRANSFERASE, GNAT FAMILY"/>
    <property type="match status" value="1"/>
</dbReference>
<gene>
    <name evidence="2" type="ORF">GCM10009843_30870</name>
</gene>
<organism evidence="2 3">
    <name type="scientific">Nocardioides bigeumensis</name>
    <dbReference type="NCBI Taxonomy" id="433657"/>
    <lineage>
        <taxon>Bacteria</taxon>
        <taxon>Bacillati</taxon>
        <taxon>Actinomycetota</taxon>
        <taxon>Actinomycetes</taxon>
        <taxon>Propionibacteriales</taxon>
        <taxon>Nocardioidaceae</taxon>
        <taxon>Nocardioides</taxon>
    </lineage>
</organism>
<dbReference type="PROSITE" id="PS51186">
    <property type="entry name" value="GNAT"/>
    <property type="match status" value="1"/>
</dbReference>
<dbReference type="CDD" id="cd04301">
    <property type="entry name" value="NAT_SF"/>
    <property type="match status" value="1"/>
</dbReference>
<dbReference type="EMBL" id="BAAAQQ010000013">
    <property type="protein sequence ID" value="GAA2129367.1"/>
    <property type="molecule type" value="Genomic_DNA"/>
</dbReference>
<dbReference type="InterPro" id="IPR052742">
    <property type="entry name" value="Mito_N-acetyltransferase"/>
</dbReference>
<evidence type="ECO:0000259" key="1">
    <source>
        <dbReference type="PROSITE" id="PS51186"/>
    </source>
</evidence>